<feature type="transmembrane region" description="Helical" evidence="2">
    <location>
        <begin position="167"/>
        <end position="190"/>
    </location>
</feature>
<dbReference type="Pfam" id="PF11374">
    <property type="entry name" value="DUF3176"/>
    <property type="match status" value="1"/>
</dbReference>
<evidence type="ECO:0000256" key="2">
    <source>
        <dbReference type="SAM" id="Phobius"/>
    </source>
</evidence>
<evidence type="ECO:0000313" key="4">
    <source>
        <dbReference type="Proteomes" id="UP000799640"/>
    </source>
</evidence>
<sequence>MSTGVNDGSGFQPTVGRYAGHNGPYLQTTPQLPRLPPLPVPQEPALTLSRHHLFGPTRERLAVPAPDHATTLPPPSSPHYRQQGWPAREFQFLGNTTNAIPYSQRYNPVSSPPPRSTRLVQGIRRFVIKYIVEWWLLEILSWIFSALCMSAIFGVLLYYAGRKIPNWPLGITINGFISVFSGLAKAALLLPTAEALGQLKWNWFRDGKRPMIDFERIDMASRGPWGAFILLGRMRGMTLPSIGAAIVLLAPPLDIFFQQMVSYPSAFVPGPTNGTISRVLAYDPLDGVNFRNGVKKILPPRDYSFAEQLLFTNGSALEPNFNCPTSNCTWEPFETLGVCSKCADVSQDVYFRCQNGTGEWMSNVSSTDPYPNVAMCGYFLNLPKSPPVFLSGYAVDASGKPGEAMSTQILSFSNTSSRLPLYGGSMRFKYVRSPIWDLLVSGTPGGIAGAYGAVKPEVNECIFYFCAKTVQSGAYWGRLSENVAKEVPLDASEPYPWIVVDPVKNLVRYLAEFNLELPSHGDQAALQNNTFFVSNLTAVKTALLIDEIAPSYVTALNASVAPLLKYDNALRFGGSLIEANPQTNPWMPPNNITAHAERLAATLTSTFRNTREGEGDVEMVLGIAWEEKTFISFRWVWFIMPVALLFFSLIFLVATVIRSSRDEPDVGILKTSTIAVLFNGLGKDVQEEVRPNCPISEVKARARELKVTLRASGISTPGL</sequence>
<proteinExistence type="predicted"/>
<keyword evidence="2" id="KW-0472">Membrane</keyword>
<organism evidence="3 4">
    <name type="scientific">Trichodelitschia bisporula</name>
    <dbReference type="NCBI Taxonomy" id="703511"/>
    <lineage>
        <taxon>Eukaryota</taxon>
        <taxon>Fungi</taxon>
        <taxon>Dikarya</taxon>
        <taxon>Ascomycota</taxon>
        <taxon>Pezizomycotina</taxon>
        <taxon>Dothideomycetes</taxon>
        <taxon>Dothideomycetes incertae sedis</taxon>
        <taxon>Phaeotrichales</taxon>
        <taxon>Phaeotrichaceae</taxon>
        <taxon>Trichodelitschia</taxon>
    </lineage>
</organism>
<evidence type="ECO:0008006" key="5">
    <source>
        <dbReference type="Google" id="ProtNLM"/>
    </source>
</evidence>
<dbReference type="OrthoDB" id="5242705at2759"/>
<feature type="transmembrane region" description="Helical" evidence="2">
    <location>
        <begin position="635"/>
        <end position="657"/>
    </location>
</feature>
<dbReference type="AlphaFoldDB" id="A0A6G1I5A4"/>
<keyword evidence="2" id="KW-0812">Transmembrane</keyword>
<dbReference type="PANTHER" id="PTHR35394:SF5">
    <property type="entry name" value="DUF3176 DOMAIN-CONTAINING PROTEIN"/>
    <property type="match status" value="1"/>
</dbReference>
<dbReference type="PANTHER" id="PTHR35394">
    <property type="entry name" value="DUF3176 DOMAIN-CONTAINING PROTEIN"/>
    <property type="match status" value="1"/>
</dbReference>
<protein>
    <recommendedName>
        <fullName evidence="5">DUF3176 domain-containing protein</fullName>
    </recommendedName>
</protein>
<accession>A0A6G1I5A4</accession>
<keyword evidence="2" id="KW-1133">Transmembrane helix</keyword>
<evidence type="ECO:0000313" key="3">
    <source>
        <dbReference type="EMBL" id="KAF2403483.1"/>
    </source>
</evidence>
<dbReference type="InterPro" id="IPR021514">
    <property type="entry name" value="DUF3176"/>
</dbReference>
<keyword evidence="4" id="KW-1185">Reference proteome</keyword>
<feature type="compositionally biased region" description="Polar residues" evidence="1">
    <location>
        <begin position="1"/>
        <end position="12"/>
    </location>
</feature>
<dbReference type="EMBL" id="ML996689">
    <property type="protein sequence ID" value="KAF2403483.1"/>
    <property type="molecule type" value="Genomic_DNA"/>
</dbReference>
<evidence type="ECO:0000256" key="1">
    <source>
        <dbReference type="SAM" id="MobiDB-lite"/>
    </source>
</evidence>
<feature type="transmembrane region" description="Helical" evidence="2">
    <location>
        <begin position="134"/>
        <end position="161"/>
    </location>
</feature>
<name>A0A6G1I5A4_9PEZI</name>
<dbReference type="Proteomes" id="UP000799640">
    <property type="component" value="Unassembled WGS sequence"/>
</dbReference>
<gene>
    <name evidence="3" type="ORF">EJ06DRAFT_471848</name>
</gene>
<reference evidence="3" key="1">
    <citation type="journal article" date="2020" name="Stud. Mycol.">
        <title>101 Dothideomycetes genomes: a test case for predicting lifestyles and emergence of pathogens.</title>
        <authorList>
            <person name="Haridas S."/>
            <person name="Albert R."/>
            <person name="Binder M."/>
            <person name="Bloem J."/>
            <person name="Labutti K."/>
            <person name="Salamov A."/>
            <person name="Andreopoulos B."/>
            <person name="Baker S."/>
            <person name="Barry K."/>
            <person name="Bills G."/>
            <person name="Bluhm B."/>
            <person name="Cannon C."/>
            <person name="Castanera R."/>
            <person name="Culley D."/>
            <person name="Daum C."/>
            <person name="Ezra D."/>
            <person name="Gonzalez J."/>
            <person name="Henrissat B."/>
            <person name="Kuo A."/>
            <person name="Liang C."/>
            <person name="Lipzen A."/>
            <person name="Lutzoni F."/>
            <person name="Magnuson J."/>
            <person name="Mondo S."/>
            <person name="Nolan M."/>
            <person name="Ohm R."/>
            <person name="Pangilinan J."/>
            <person name="Park H.-J."/>
            <person name="Ramirez L."/>
            <person name="Alfaro M."/>
            <person name="Sun H."/>
            <person name="Tritt A."/>
            <person name="Yoshinaga Y."/>
            <person name="Zwiers L.-H."/>
            <person name="Turgeon B."/>
            <person name="Goodwin S."/>
            <person name="Spatafora J."/>
            <person name="Crous P."/>
            <person name="Grigoriev I."/>
        </authorList>
    </citation>
    <scope>NUCLEOTIDE SEQUENCE</scope>
    <source>
        <strain evidence="3">CBS 262.69</strain>
    </source>
</reference>
<feature type="region of interest" description="Disordered" evidence="1">
    <location>
        <begin position="1"/>
        <end position="37"/>
    </location>
</feature>